<protein>
    <recommendedName>
        <fullName evidence="3">Flagellar protein FlgN</fullName>
    </recommendedName>
</protein>
<evidence type="ECO:0000313" key="2">
    <source>
        <dbReference type="Proteomes" id="UP000321562"/>
    </source>
</evidence>
<sequence>MSELEEILDQAAAALLSGNVQHALDALALAEARMDGAEQAEPGLRTRLERLSGLSAAAAQGVADARQLISQAVRSAKNVTTYDRRGQALNVKAVRPVIGRF</sequence>
<dbReference type="AlphaFoldDB" id="A0A5C6S5C2"/>
<dbReference type="EMBL" id="VOPL01000002">
    <property type="protein sequence ID" value="TXB69706.1"/>
    <property type="molecule type" value="Genomic_DNA"/>
</dbReference>
<dbReference type="Proteomes" id="UP000321562">
    <property type="component" value="Unassembled WGS sequence"/>
</dbReference>
<evidence type="ECO:0000313" key="1">
    <source>
        <dbReference type="EMBL" id="TXB69706.1"/>
    </source>
</evidence>
<evidence type="ECO:0008006" key="3">
    <source>
        <dbReference type="Google" id="ProtNLM"/>
    </source>
</evidence>
<name>A0A5C6S5C2_9RHOB</name>
<gene>
    <name evidence="1" type="ORF">FQV27_06185</name>
</gene>
<proteinExistence type="predicted"/>
<accession>A0A5C6S5C2</accession>
<keyword evidence="2" id="KW-1185">Reference proteome</keyword>
<comment type="caution">
    <text evidence="1">The sequence shown here is derived from an EMBL/GenBank/DDBJ whole genome shotgun (WGS) entry which is preliminary data.</text>
</comment>
<organism evidence="1 2">
    <name type="scientific">Paracoccus aurantiacus</name>
    <dbReference type="NCBI Taxonomy" id="2599412"/>
    <lineage>
        <taxon>Bacteria</taxon>
        <taxon>Pseudomonadati</taxon>
        <taxon>Pseudomonadota</taxon>
        <taxon>Alphaproteobacteria</taxon>
        <taxon>Rhodobacterales</taxon>
        <taxon>Paracoccaceae</taxon>
        <taxon>Paracoccus</taxon>
    </lineage>
</organism>
<dbReference type="RefSeq" id="WP_147096996.1">
    <property type="nucleotide sequence ID" value="NZ_JBHUFH010000001.1"/>
</dbReference>
<reference evidence="1 2" key="1">
    <citation type="submission" date="2019-08" db="EMBL/GenBank/DDBJ databases">
        <authorList>
            <person name="Ye J."/>
        </authorList>
    </citation>
    <scope>NUCLEOTIDE SEQUENCE [LARGE SCALE GENOMIC DNA]</scope>
    <source>
        <strain evidence="1 2">TK008</strain>
    </source>
</reference>